<dbReference type="EMBL" id="QKXC01000266">
    <property type="protein sequence ID" value="RBR09309.1"/>
    <property type="molecule type" value="Genomic_DNA"/>
</dbReference>
<keyword evidence="1" id="KW-0812">Transmembrane</keyword>
<sequence>MDYVRDFHIYALGLWWMYQGLMALDDPKEHLSTQGIKSTKSSDDYSNFAPVYMLGFRDFSMGIFIVAHHYHDNLTAILTLIGIMGFIKIGDAIVVIAAEEESTRKKAVQNLAWGVGLLGWLVFLAKN</sequence>
<keyword evidence="1" id="KW-0472">Membrane</keyword>
<evidence type="ECO:0000256" key="1">
    <source>
        <dbReference type="SAM" id="Phobius"/>
    </source>
</evidence>
<comment type="caution">
    <text evidence="2">The sequence shown here is derived from an EMBL/GenBank/DDBJ whole genome shotgun (WGS) entry which is preliminary data.</text>
</comment>
<evidence type="ECO:0000313" key="3">
    <source>
        <dbReference type="Proteomes" id="UP000253153"/>
    </source>
</evidence>
<keyword evidence="1" id="KW-1133">Transmembrane helix</keyword>
<dbReference type="InterPro" id="IPR025363">
    <property type="entry name" value="DUF4267"/>
</dbReference>
<name>A0A366QWM9_9HYPO</name>
<dbReference type="Pfam" id="PF14087">
    <property type="entry name" value="DUF4267"/>
    <property type="match status" value="1"/>
</dbReference>
<evidence type="ECO:0000313" key="2">
    <source>
        <dbReference type="EMBL" id="RBR09309.1"/>
    </source>
</evidence>
<dbReference type="RefSeq" id="XP_031011839.1">
    <property type="nucleotide sequence ID" value="XM_031164052.1"/>
</dbReference>
<dbReference type="Proteomes" id="UP000253153">
    <property type="component" value="Unassembled WGS sequence"/>
</dbReference>
<gene>
    <name evidence="2" type="ORF">FIESC28_09917</name>
</gene>
<feature type="transmembrane region" description="Helical" evidence="1">
    <location>
        <begin position="7"/>
        <end position="24"/>
    </location>
</feature>
<organism evidence="2 3">
    <name type="scientific">Fusarium coffeatum</name>
    <dbReference type="NCBI Taxonomy" id="231269"/>
    <lineage>
        <taxon>Eukaryota</taxon>
        <taxon>Fungi</taxon>
        <taxon>Dikarya</taxon>
        <taxon>Ascomycota</taxon>
        <taxon>Pezizomycotina</taxon>
        <taxon>Sordariomycetes</taxon>
        <taxon>Hypocreomycetidae</taxon>
        <taxon>Hypocreales</taxon>
        <taxon>Nectriaceae</taxon>
        <taxon>Fusarium</taxon>
        <taxon>Fusarium incarnatum-equiseti species complex</taxon>
    </lineage>
</organism>
<proteinExistence type="predicted"/>
<dbReference type="OrthoDB" id="5070419at2759"/>
<evidence type="ECO:0008006" key="4">
    <source>
        <dbReference type="Google" id="ProtNLM"/>
    </source>
</evidence>
<dbReference type="GeneID" id="41999348"/>
<feature type="transmembrane region" description="Helical" evidence="1">
    <location>
        <begin position="110"/>
        <end position="126"/>
    </location>
</feature>
<accession>A0A366QWM9</accession>
<reference evidence="2 3" key="1">
    <citation type="submission" date="2018-06" db="EMBL/GenBank/DDBJ databases">
        <title>Fusarium incarnatum-equiseti species complex species 28.</title>
        <authorList>
            <person name="Gardiner D.M."/>
        </authorList>
    </citation>
    <scope>NUCLEOTIDE SEQUENCE [LARGE SCALE GENOMIC DNA]</scope>
    <source>
        <strain evidence="2 3">FIESC_28</strain>
    </source>
</reference>
<feature type="transmembrane region" description="Helical" evidence="1">
    <location>
        <begin position="76"/>
        <end position="98"/>
    </location>
</feature>
<protein>
    <recommendedName>
        <fullName evidence="4">Sorbose reductase sou1</fullName>
    </recommendedName>
</protein>
<dbReference type="AlphaFoldDB" id="A0A366QWM9"/>
<keyword evidence="3" id="KW-1185">Reference proteome</keyword>